<evidence type="ECO:0000256" key="1">
    <source>
        <dbReference type="SAM" id="Phobius"/>
    </source>
</evidence>
<reference evidence="4 5" key="1">
    <citation type="submission" date="2024-10" db="EMBL/GenBank/DDBJ databases">
        <authorList>
            <person name="Kim D."/>
        </authorList>
    </citation>
    <scope>NUCLEOTIDE SEQUENCE [LARGE SCALE GENOMIC DNA]</scope>
    <source>
        <strain evidence="4">BH-2024</strain>
    </source>
</reference>
<feature type="domain" description="ISXO2-like transposase" evidence="2">
    <location>
        <begin position="30"/>
        <end position="163"/>
    </location>
</feature>
<keyword evidence="1" id="KW-0812">Transmembrane</keyword>
<keyword evidence="1" id="KW-1133">Transmembrane helix</keyword>
<dbReference type="Pfam" id="PF12762">
    <property type="entry name" value="DDE_Tnp_IS1595"/>
    <property type="match status" value="1"/>
</dbReference>
<feature type="transmembrane region" description="Helical" evidence="1">
    <location>
        <begin position="166"/>
        <end position="189"/>
    </location>
</feature>
<keyword evidence="5" id="KW-1185">Reference proteome</keyword>
<dbReference type="InterPro" id="IPR053164">
    <property type="entry name" value="IS1016-like_transposase"/>
</dbReference>
<organism evidence="4 5">
    <name type="scientific">Heterodera trifolii</name>
    <dbReference type="NCBI Taxonomy" id="157864"/>
    <lineage>
        <taxon>Eukaryota</taxon>
        <taxon>Metazoa</taxon>
        <taxon>Ecdysozoa</taxon>
        <taxon>Nematoda</taxon>
        <taxon>Chromadorea</taxon>
        <taxon>Rhabditida</taxon>
        <taxon>Tylenchina</taxon>
        <taxon>Tylenchomorpha</taxon>
        <taxon>Tylenchoidea</taxon>
        <taxon>Heteroderidae</taxon>
        <taxon>Heteroderinae</taxon>
        <taxon>Heterodera</taxon>
    </lineage>
</organism>
<evidence type="ECO:0000313" key="5">
    <source>
        <dbReference type="Proteomes" id="UP001620626"/>
    </source>
</evidence>
<accession>A0ABD2JS54</accession>
<dbReference type="EMBL" id="JBICBT010000914">
    <property type="protein sequence ID" value="KAL3093449.1"/>
    <property type="molecule type" value="Genomic_DNA"/>
</dbReference>
<dbReference type="Proteomes" id="UP001620626">
    <property type="component" value="Unassembled WGS sequence"/>
</dbReference>
<evidence type="ECO:0000259" key="2">
    <source>
        <dbReference type="SMART" id="SM01126"/>
    </source>
</evidence>
<protein>
    <recommendedName>
        <fullName evidence="2">ISXO2-like transposase domain-containing protein</fullName>
    </recommendedName>
</protein>
<name>A0ABD2JS54_9BILA</name>
<sequence>MLRLDKKTVIDWNCFYRDVCSRWLLAHPIRLGGIGNIVQIDESLVARRKYHRGRRVREQWVFGMYDVHAHVGIVQLVPDRTRNTLLPIIEQYVLPGTTIHSDQWAPYMGGAIAAIPVVPPYVHQSVNHAQNFVDPLTGAHTNHVENFWKNLKMKNKAMSGTQRDLLPGWCAVSLLLLVNYATMLFWFFLDNAKKRRRPPKKEIFICGDCWLMVFDFLATSQLGLGIALVNRRFNCIVDEHFKTRKWKLGKMRIYDKIVENGTKQMQIVNSGGNPLPIPQNPLPNKIIGFQYIHIFYIDQNVIAFLRLFNRFFAFSSIYLDIITENVRILRSGSFSYRHFRTGDIFVRVLV</sequence>
<comment type="caution">
    <text evidence="4">The sequence shown here is derived from an EMBL/GenBank/DDBJ whole genome shotgun (WGS) entry which is preliminary data.</text>
</comment>
<dbReference type="PANTHER" id="PTHR47163:SF2">
    <property type="entry name" value="SI:DKEY-17M8.2"/>
    <property type="match status" value="1"/>
</dbReference>
<dbReference type="PANTHER" id="PTHR47163">
    <property type="entry name" value="DDE_TNP_IS1595 DOMAIN-CONTAINING PROTEIN"/>
    <property type="match status" value="1"/>
</dbReference>
<keyword evidence="1" id="KW-0472">Membrane</keyword>
<dbReference type="SMART" id="SM01126">
    <property type="entry name" value="DDE_Tnp_IS1595"/>
    <property type="match status" value="1"/>
</dbReference>
<gene>
    <name evidence="3" type="ORF">niasHT_027451</name>
    <name evidence="4" type="ORF">niasHT_027456</name>
</gene>
<dbReference type="AlphaFoldDB" id="A0ABD2JS54"/>
<dbReference type="EMBL" id="JBICBT010000914">
    <property type="protein sequence ID" value="KAL3093444.1"/>
    <property type="molecule type" value="Genomic_DNA"/>
</dbReference>
<dbReference type="InterPro" id="IPR024445">
    <property type="entry name" value="Tnp_ISXO2-like"/>
</dbReference>
<evidence type="ECO:0000313" key="4">
    <source>
        <dbReference type="EMBL" id="KAL3093449.1"/>
    </source>
</evidence>
<proteinExistence type="predicted"/>
<evidence type="ECO:0000313" key="3">
    <source>
        <dbReference type="EMBL" id="KAL3093444.1"/>
    </source>
</evidence>